<proteinExistence type="predicted"/>
<dbReference type="Proteomes" id="UP000028990">
    <property type="component" value="Unassembled WGS sequence"/>
</dbReference>
<keyword evidence="2" id="KW-1185">Reference proteome</keyword>
<dbReference type="EMBL" id="KN123290">
    <property type="protein sequence ID" value="KFO25948.1"/>
    <property type="molecule type" value="Genomic_DNA"/>
</dbReference>
<accession>A0A091D627</accession>
<dbReference type="AlphaFoldDB" id="A0A091D627"/>
<sequence>MHQELYAYFYPTEVKKGPFLAHTPESLPGKGEREIDAQREKIFYREFQAEELQNRFQSCCFGSPVPERAFCCLVEHMVQKKPLVALTHPLRFVLSIQLSEGATCASSTCNPATACHLPFREMRFCASDCNQGP</sequence>
<reference evidence="1 2" key="1">
    <citation type="submission" date="2013-11" db="EMBL/GenBank/DDBJ databases">
        <title>The Damaraland mole rat (Fukomys damarensis) genome and evolution of African mole rats.</title>
        <authorList>
            <person name="Gladyshev V.N."/>
            <person name="Fang X."/>
        </authorList>
    </citation>
    <scope>NUCLEOTIDE SEQUENCE [LARGE SCALE GENOMIC DNA]</scope>
    <source>
        <tissue evidence="1">Liver</tissue>
    </source>
</reference>
<name>A0A091D627_FUKDA</name>
<evidence type="ECO:0000313" key="1">
    <source>
        <dbReference type="EMBL" id="KFO25948.1"/>
    </source>
</evidence>
<evidence type="ECO:0000313" key="2">
    <source>
        <dbReference type="Proteomes" id="UP000028990"/>
    </source>
</evidence>
<protein>
    <submittedName>
        <fullName evidence="1">Uncharacterized protein</fullName>
    </submittedName>
</protein>
<organism evidence="1 2">
    <name type="scientific">Fukomys damarensis</name>
    <name type="common">Damaraland mole rat</name>
    <name type="synonym">Cryptomys damarensis</name>
    <dbReference type="NCBI Taxonomy" id="885580"/>
    <lineage>
        <taxon>Eukaryota</taxon>
        <taxon>Metazoa</taxon>
        <taxon>Chordata</taxon>
        <taxon>Craniata</taxon>
        <taxon>Vertebrata</taxon>
        <taxon>Euteleostomi</taxon>
        <taxon>Mammalia</taxon>
        <taxon>Eutheria</taxon>
        <taxon>Euarchontoglires</taxon>
        <taxon>Glires</taxon>
        <taxon>Rodentia</taxon>
        <taxon>Hystricomorpha</taxon>
        <taxon>Bathyergidae</taxon>
        <taxon>Fukomys</taxon>
    </lineage>
</organism>
<gene>
    <name evidence="1" type="ORF">H920_12662</name>
</gene>